<protein>
    <submittedName>
        <fullName evidence="1">Uncharacterized protein</fullName>
    </submittedName>
</protein>
<comment type="caution">
    <text evidence="1">The sequence shown here is derived from an EMBL/GenBank/DDBJ whole genome shotgun (WGS) entry which is preliminary data.</text>
</comment>
<organism evidence="1 2">
    <name type="scientific">Paramuricea clavata</name>
    <name type="common">Red gorgonian</name>
    <name type="synonym">Violescent sea-whip</name>
    <dbReference type="NCBI Taxonomy" id="317549"/>
    <lineage>
        <taxon>Eukaryota</taxon>
        <taxon>Metazoa</taxon>
        <taxon>Cnidaria</taxon>
        <taxon>Anthozoa</taxon>
        <taxon>Octocorallia</taxon>
        <taxon>Malacalcyonacea</taxon>
        <taxon>Plexauridae</taxon>
        <taxon>Paramuricea</taxon>
    </lineage>
</organism>
<dbReference type="AlphaFoldDB" id="A0A7D9LF95"/>
<dbReference type="EMBL" id="CACRXK020019384">
    <property type="protein sequence ID" value="CAB4033588.1"/>
    <property type="molecule type" value="Genomic_DNA"/>
</dbReference>
<evidence type="ECO:0000313" key="1">
    <source>
        <dbReference type="EMBL" id="CAB4033588.1"/>
    </source>
</evidence>
<keyword evidence="2" id="KW-1185">Reference proteome</keyword>
<name>A0A7D9LF95_PARCT</name>
<feature type="non-terminal residue" evidence="1">
    <location>
        <position position="52"/>
    </location>
</feature>
<gene>
    <name evidence="1" type="ORF">PACLA_8A053895</name>
</gene>
<proteinExistence type="predicted"/>
<sequence length="52" mass="6003">MERVEQPISYAVKTEKGTIIRRNRRNLLSTPETFDLRYAAADEMEIPPNPLA</sequence>
<evidence type="ECO:0000313" key="2">
    <source>
        <dbReference type="Proteomes" id="UP001152795"/>
    </source>
</evidence>
<reference evidence="1" key="1">
    <citation type="submission" date="2020-04" db="EMBL/GenBank/DDBJ databases">
        <authorList>
            <person name="Alioto T."/>
            <person name="Alioto T."/>
            <person name="Gomez Garrido J."/>
        </authorList>
    </citation>
    <scope>NUCLEOTIDE SEQUENCE</scope>
    <source>
        <strain evidence="1">A484AB</strain>
    </source>
</reference>
<dbReference type="Proteomes" id="UP001152795">
    <property type="component" value="Unassembled WGS sequence"/>
</dbReference>
<accession>A0A7D9LF95</accession>